<proteinExistence type="predicted"/>
<comment type="caution">
    <text evidence="3">The sequence shown here is derived from an EMBL/GenBank/DDBJ whole genome shotgun (WGS) entry which is preliminary data.</text>
</comment>
<dbReference type="GO" id="GO:0016757">
    <property type="term" value="F:glycosyltransferase activity"/>
    <property type="evidence" value="ECO:0007669"/>
    <property type="project" value="TreeGrafter"/>
</dbReference>
<reference evidence="3 4" key="1">
    <citation type="journal article" date="2015" name="Genome Announc.">
        <title>Expanding the biotechnology potential of lactobacilli through comparative genomics of 213 strains and associated genera.</title>
        <authorList>
            <person name="Sun Z."/>
            <person name="Harris H.M."/>
            <person name="McCann A."/>
            <person name="Guo C."/>
            <person name="Argimon S."/>
            <person name="Zhang W."/>
            <person name="Yang X."/>
            <person name="Jeffery I.B."/>
            <person name="Cooney J.C."/>
            <person name="Kagawa T.F."/>
            <person name="Liu W."/>
            <person name="Song Y."/>
            <person name="Salvetti E."/>
            <person name="Wrobel A."/>
            <person name="Rasinkangas P."/>
            <person name="Parkhill J."/>
            <person name="Rea M.C."/>
            <person name="O'Sullivan O."/>
            <person name="Ritari J."/>
            <person name="Douillard F.P."/>
            <person name="Paul Ross R."/>
            <person name="Yang R."/>
            <person name="Briner A.E."/>
            <person name="Felis G.E."/>
            <person name="de Vos W.M."/>
            <person name="Barrangou R."/>
            <person name="Klaenhammer T.R."/>
            <person name="Caufield P.W."/>
            <person name="Cui Y."/>
            <person name="Zhang H."/>
            <person name="O'Toole P.W."/>
        </authorList>
    </citation>
    <scope>NUCLEOTIDE SEQUENCE [LARGE SCALE GENOMIC DNA]</scope>
    <source>
        <strain evidence="3 4">DSM 14792</strain>
    </source>
</reference>
<keyword evidence="1 3" id="KW-0808">Transferase</keyword>
<dbReference type="SUPFAM" id="SSF53756">
    <property type="entry name" value="UDP-Glycosyltransferase/glycogen phosphorylase"/>
    <property type="match status" value="1"/>
</dbReference>
<evidence type="ECO:0000259" key="2">
    <source>
        <dbReference type="Pfam" id="PF09314"/>
    </source>
</evidence>
<dbReference type="AlphaFoldDB" id="A0A0R2H6K7"/>
<protein>
    <submittedName>
        <fullName evidence="3">Rhamnosyltransferase</fullName>
    </submittedName>
</protein>
<gene>
    <name evidence="3" type="ORF">IV41_GL000732</name>
</gene>
<evidence type="ECO:0000313" key="3">
    <source>
        <dbReference type="EMBL" id="KRN45514.1"/>
    </source>
</evidence>
<dbReference type="RefSeq" id="WP_056993672.1">
    <property type="nucleotide sequence ID" value="NZ_JQBA01000002.1"/>
</dbReference>
<dbReference type="EMBL" id="JQBA01000002">
    <property type="protein sequence ID" value="KRN45514.1"/>
    <property type="molecule type" value="Genomic_DNA"/>
</dbReference>
<evidence type="ECO:0000256" key="1">
    <source>
        <dbReference type="ARBA" id="ARBA00022679"/>
    </source>
</evidence>
<dbReference type="Gene3D" id="3.40.50.2000">
    <property type="entry name" value="Glycogen Phosphorylase B"/>
    <property type="match status" value="2"/>
</dbReference>
<dbReference type="Pfam" id="PF09314">
    <property type="entry name" value="DUF1972"/>
    <property type="match status" value="1"/>
</dbReference>
<dbReference type="CDD" id="cd04955">
    <property type="entry name" value="GT4-like"/>
    <property type="match status" value="1"/>
</dbReference>
<name>A0A0R2H6K7_9LACO</name>
<dbReference type="NCBIfam" id="NF046071">
    <property type="entry name" value="B1-4RhmsylTfaseCps2T"/>
    <property type="match status" value="1"/>
</dbReference>
<dbReference type="PANTHER" id="PTHR46401">
    <property type="entry name" value="GLYCOSYLTRANSFERASE WBBK-RELATED"/>
    <property type="match status" value="1"/>
</dbReference>
<dbReference type="PANTHER" id="PTHR46401:SF2">
    <property type="entry name" value="GLYCOSYLTRANSFERASE WBBK-RELATED"/>
    <property type="match status" value="1"/>
</dbReference>
<sequence>MKDIFIVGSKGIPANYGGFETFVDNLVSRQVSDQLKYHVACMTFDKNAKHYDYHGAECQEITVPNIGGAKAILYDLKALDWALAQVKQHQLRDGVVYILACRVGPFVKKYVKRFHQYGFQVWVNPDGHEWKRAKWSLPVRKYWKVSEKGMVKYADYLVCDSKSIEAYIHEDYGQFNPQTTFIAYGADITATPLTAKDAKVRDWYAKYQVKENGYYLVVGRFVPENNYATMIKEFMQSKVQRDFVLITNVEHNAFYDQLKQETHFDQDPRIKFVGTVYDADLLKYIRENAFAYLHGHSVGGTNPSLLEALGSTELNLLLNVGFNQEVGEDAALYWSKEAGALSQLLEKAEELDETTIEELGKKAKQRIADAYSWDGIVKQYETTFLAKGEN</sequence>
<dbReference type="InterPro" id="IPR015393">
    <property type="entry name" value="DUF1972"/>
</dbReference>
<keyword evidence="4" id="KW-1185">Reference proteome</keyword>
<feature type="domain" description="DUF1972" evidence="2">
    <location>
        <begin position="1"/>
        <end position="187"/>
    </location>
</feature>
<evidence type="ECO:0000313" key="4">
    <source>
        <dbReference type="Proteomes" id="UP000051639"/>
    </source>
</evidence>
<dbReference type="PATRIC" id="fig|148604.4.peg.740"/>
<dbReference type="GO" id="GO:0009103">
    <property type="term" value="P:lipopolysaccharide biosynthetic process"/>
    <property type="evidence" value="ECO:0007669"/>
    <property type="project" value="TreeGrafter"/>
</dbReference>
<organism evidence="3 4">
    <name type="scientific">Limosilactobacillus ingluviei</name>
    <dbReference type="NCBI Taxonomy" id="148604"/>
    <lineage>
        <taxon>Bacteria</taxon>
        <taxon>Bacillati</taxon>
        <taxon>Bacillota</taxon>
        <taxon>Bacilli</taxon>
        <taxon>Lactobacillales</taxon>
        <taxon>Lactobacillaceae</taxon>
        <taxon>Limosilactobacillus</taxon>
    </lineage>
</organism>
<dbReference type="OrthoDB" id="9792269at2"/>
<dbReference type="Proteomes" id="UP000051639">
    <property type="component" value="Unassembled WGS sequence"/>
</dbReference>
<accession>A0A0R2H6K7</accession>